<evidence type="ECO:0000256" key="8">
    <source>
        <dbReference type="ARBA" id="ARBA00063535"/>
    </source>
</evidence>
<comment type="subcellular location">
    <subcellularLocation>
        <location evidence="1">Cytoplasm</location>
    </subcellularLocation>
</comment>
<dbReference type="PROSITE" id="PS50848">
    <property type="entry name" value="START"/>
    <property type="match status" value="1"/>
</dbReference>
<evidence type="ECO:0000256" key="3">
    <source>
        <dbReference type="ARBA" id="ARBA00022490"/>
    </source>
</evidence>
<dbReference type="Proteomes" id="UP000678499">
    <property type="component" value="Unassembled WGS sequence"/>
</dbReference>
<evidence type="ECO:0000313" key="15">
    <source>
        <dbReference type="Proteomes" id="UP000678499"/>
    </source>
</evidence>
<dbReference type="GO" id="GO:0006869">
    <property type="term" value="P:lipid transport"/>
    <property type="evidence" value="ECO:0007669"/>
    <property type="project" value="UniProtKB-KW"/>
</dbReference>
<evidence type="ECO:0000256" key="12">
    <source>
        <dbReference type="SAM" id="MobiDB-lite"/>
    </source>
</evidence>
<evidence type="ECO:0000256" key="9">
    <source>
        <dbReference type="ARBA" id="ARBA00069061"/>
    </source>
</evidence>
<dbReference type="InterPro" id="IPR023393">
    <property type="entry name" value="START-like_dom_sf"/>
</dbReference>
<sequence length="535" mass="61745">MNSTLVRKLGRLRANFPGACQRYGVVMMRLLARHCEFLATQRIRRTSQIVLLYSKIWNETAIQKMVERLRHEAGNRGKMLLLGAALLEAQYDWKREHIKKEDLEALFNEFEETRTLLDEHSCKHCGHRRVFDKHVSWATYCSCRQKMKVTKNRDSWEPFLERSDVVIWRRPVSTRNFEYRVFGRYDDVCAGSWFRINADDKKRQDWDDTCLEIRQVDIHPETNTQVLYWRSQYPFPMSNRDYVFKKNFIIDRKRRMALIFNHDTEHPGIPERKDHVRIKHYKSVIVVRPITDFHQDGMEFCISYVDDPGVELPEIFISYVTVQGFPNYVDKMRSAAKKLERAIGREVMSVENLLKYFNLRDETEDEVVIADGEAGDAGRNIKCTAGTSGRSRKHDLGTPLIRVVLESKLRDADSDIRRAIDVLRDALGLKKRAPRTEDIVFTVGPSLSHYRQSRARAADGRSGSPENGASAPARTDAESGPQLNSGVESPHGAGSSSSGWYATVWIPLSWLKRLWPLRSSSMEPDEGGSRNSSED</sequence>
<proteinExistence type="predicted"/>
<reference evidence="14" key="1">
    <citation type="submission" date="2020-11" db="EMBL/GenBank/DDBJ databases">
        <authorList>
            <person name="Tran Van P."/>
        </authorList>
    </citation>
    <scope>NUCLEOTIDE SEQUENCE</scope>
</reference>
<feature type="domain" description="START" evidence="13">
    <location>
        <begin position="156"/>
        <end position="341"/>
    </location>
</feature>
<dbReference type="FunFam" id="3.30.530.20:FF:000017">
    <property type="entry name" value="Phosphatidylcholine transfer protein, putative"/>
    <property type="match status" value="1"/>
</dbReference>
<keyword evidence="2" id="KW-0813">Transport</keyword>
<dbReference type="InterPro" id="IPR051213">
    <property type="entry name" value="START_lipid_transfer"/>
</dbReference>
<keyword evidence="4" id="KW-0597">Phosphoprotein</keyword>
<dbReference type="InterPro" id="IPR002913">
    <property type="entry name" value="START_lipid-bd_dom"/>
</dbReference>
<evidence type="ECO:0000256" key="1">
    <source>
        <dbReference type="ARBA" id="ARBA00004496"/>
    </source>
</evidence>
<dbReference type="SUPFAM" id="SSF55961">
    <property type="entry name" value="Bet v1-like"/>
    <property type="match status" value="1"/>
</dbReference>
<dbReference type="EMBL" id="CAJPEX010000011">
    <property type="protein sequence ID" value="CAG0912354.1"/>
    <property type="molecule type" value="Genomic_DNA"/>
</dbReference>
<dbReference type="EMBL" id="OA882048">
    <property type="protein sequence ID" value="CAD7272202.1"/>
    <property type="molecule type" value="Genomic_DNA"/>
</dbReference>
<dbReference type="GO" id="GO:0005829">
    <property type="term" value="C:cytosol"/>
    <property type="evidence" value="ECO:0007669"/>
    <property type="project" value="UniProtKB-ARBA"/>
</dbReference>
<dbReference type="PANTHER" id="PTHR19308:SF8">
    <property type="entry name" value="STAR-RELATED LIPID TRANSFER PROTEIN 7, MITOCHONDRIAL"/>
    <property type="match status" value="1"/>
</dbReference>
<evidence type="ECO:0000256" key="10">
    <source>
        <dbReference type="ARBA" id="ARBA00077188"/>
    </source>
</evidence>
<name>A0A7R9BBW8_9CRUS</name>
<keyword evidence="3" id="KW-0963">Cytoplasm</keyword>
<dbReference type="PANTHER" id="PTHR19308">
    <property type="entry name" value="PHOSPHATIDYLCHOLINE TRANSFER PROTEIN"/>
    <property type="match status" value="1"/>
</dbReference>
<keyword evidence="15" id="KW-1185">Reference proteome</keyword>
<evidence type="ECO:0000256" key="5">
    <source>
        <dbReference type="ARBA" id="ARBA00022990"/>
    </source>
</evidence>
<evidence type="ECO:0000256" key="6">
    <source>
        <dbReference type="ARBA" id="ARBA00023055"/>
    </source>
</evidence>
<evidence type="ECO:0000256" key="4">
    <source>
        <dbReference type="ARBA" id="ARBA00022553"/>
    </source>
</evidence>
<dbReference type="GO" id="GO:0008289">
    <property type="term" value="F:lipid binding"/>
    <property type="evidence" value="ECO:0007669"/>
    <property type="project" value="UniProtKB-KW"/>
</dbReference>
<evidence type="ECO:0000313" key="14">
    <source>
        <dbReference type="EMBL" id="CAD7272202.1"/>
    </source>
</evidence>
<feature type="region of interest" description="Disordered" evidence="12">
    <location>
        <begin position="451"/>
        <end position="498"/>
    </location>
</feature>
<evidence type="ECO:0000256" key="11">
    <source>
        <dbReference type="ARBA" id="ARBA00079049"/>
    </source>
</evidence>
<dbReference type="AlphaFoldDB" id="A0A7R9BBW8"/>
<evidence type="ECO:0000256" key="2">
    <source>
        <dbReference type="ARBA" id="ARBA00022448"/>
    </source>
</evidence>
<organism evidence="14">
    <name type="scientific">Notodromas monacha</name>
    <dbReference type="NCBI Taxonomy" id="399045"/>
    <lineage>
        <taxon>Eukaryota</taxon>
        <taxon>Metazoa</taxon>
        <taxon>Ecdysozoa</taxon>
        <taxon>Arthropoda</taxon>
        <taxon>Crustacea</taxon>
        <taxon>Oligostraca</taxon>
        <taxon>Ostracoda</taxon>
        <taxon>Podocopa</taxon>
        <taxon>Podocopida</taxon>
        <taxon>Cypridocopina</taxon>
        <taxon>Cypridoidea</taxon>
        <taxon>Cyprididae</taxon>
        <taxon>Notodromas</taxon>
    </lineage>
</organism>
<gene>
    <name evidence="14" type="ORF">NMOB1V02_LOCUS146</name>
</gene>
<evidence type="ECO:0000259" key="13">
    <source>
        <dbReference type="PROSITE" id="PS50848"/>
    </source>
</evidence>
<dbReference type="OrthoDB" id="1295045at2759"/>
<dbReference type="Pfam" id="PF01852">
    <property type="entry name" value="START"/>
    <property type="match status" value="1"/>
</dbReference>
<keyword evidence="6" id="KW-0445">Lipid transport</keyword>
<accession>A0A7R9BBW8</accession>
<keyword evidence="7" id="KW-0446">Lipid-binding</keyword>
<comment type="subunit">
    <text evidence="8">Interacts with ACOT13/THEM2.</text>
</comment>
<protein>
    <recommendedName>
        <fullName evidence="9">Phosphatidylcholine transfer protein</fullName>
    </recommendedName>
    <alternativeName>
        <fullName evidence="11">START domain-containing protein 2</fullName>
    </alternativeName>
    <alternativeName>
        <fullName evidence="10">StAR-related lipid transfer protein 2</fullName>
    </alternativeName>
</protein>
<evidence type="ECO:0000256" key="7">
    <source>
        <dbReference type="ARBA" id="ARBA00023121"/>
    </source>
</evidence>
<keyword evidence="5" id="KW-0007">Acetylation</keyword>
<dbReference type="Gene3D" id="3.30.530.20">
    <property type="match status" value="1"/>
</dbReference>